<dbReference type="Proteomes" id="UP000829756">
    <property type="component" value="Chromosome"/>
</dbReference>
<proteinExistence type="predicted"/>
<gene>
    <name evidence="1" type="ORF">LVJ78_03580</name>
</gene>
<dbReference type="RefSeq" id="WP_132953978.1">
    <property type="nucleotide sequence ID" value="NZ_CALJUB010000211.1"/>
</dbReference>
<protein>
    <submittedName>
        <fullName evidence="1">Uncharacterized protein</fullName>
    </submittedName>
</protein>
<organism evidence="1 2">
    <name type="scientific">Uruburuella suis</name>
    <dbReference type="NCBI Taxonomy" id="252130"/>
    <lineage>
        <taxon>Bacteria</taxon>
        <taxon>Pseudomonadati</taxon>
        <taxon>Pseudomonadota</taxon>
        <taxon>Betaproteobacteria</taxon>
        <taxon>Neisseriales</taxon>
        <taxon>Neisseriaceae</taxon>
        <taxon>Uruburuella</taxon>
    </lineage>
</organism>
<reference evidence="1" key="2">
    <citation type="journal article" date="2022" name="Res Sq">
        <title>Evolution of multicellular longitudinally dividing oral cavity symbionts (Neisseriaceae).</title>
        <authorList>
            <person name="Nyongesa S."/>
            <person name="Weber P."/>
            <person name="Bernet E."/>
            <person name="Pullido F."/>
            <person name="Nieckarz M."/>
            <person name="Delaby M."/>
            <person name="Nieves C."/>
            <person name="Viehboeck T."/>
            <person name="Krause N."/>
            <person name="Rivera-Millot A."/>
            <person name="Nakamura A."/>
            <person name="Vischer N."/>
            <person name="VanNieuwenhze M."/>
            <person name="Brun Y."/>
            <person name="Cava F."/>
            <person name="Bulgheresi S."/>
            <person name="Veyrier F."/>
        </authorList>
    </citation>
    <scope>NUCLEOTIDE SEQUENCE</scope>
    <source>
        <strain evidence="1">1258/02</strain>
    </source>
</reference>
<dbReference type="KEGG" id="usu:LVJ78_03580"/>
<dbReference type="EMBL" id="CP091507">
    <property type="protein sequence ID" value="UOO80103.1"/>
    <property type="molecule type" value="Genomic_DNA"/>
</dbReference>
<evidence type="ECO:0000313" key="1">
    <source>
        <dbReference type="EMBL" id="UOO80103.1"/>
    </source>
</evidence>
<evidence type="ECO:0000313" key="2">
    <source>
        <dbReference type="Proteomes" id="UP000829756"/>
    </source>
</evidence>
<reference evidence="1" key="1">
    <citation type="submission" date="2021-12" db="EMBL/GenBank/DDBJ databases">
        <authorList>
            <person name="Veyrier F.J."/>
        </authorList>
    </citation>
    <scope>NUCLEOTIDE SEQUENCE</scope>
    <source>
        <strain evidence="1">1258/02</strain>
    </source>
</reference>
<dbReference type="AlphaFoldDB" id="A0AAE9KJ59"/>
<accession>A0AAE9KJ59</accession>
<name>A0AAE9KJ59_9NEIS</name>
<sequence length="78" mass="8612">MAVPAPPSYTNLPIQKQAAKAVNRRQYGYGKAAGLFFEPGILVEMKASKNTQICKTAKSVYVLINCIKVPKLIQFNIK</sequence>